<reference evidence="2 3" key="1">
    <citation type="submission" date="2023-05" db="EMBL/GenBank/DDBJ databases">
        <title>B98-5 Cell Line De Novo Hybrid Assembly: An Optical Mapping Approach.</title>
        <authorList>
            <person name="Kananen K."/>
            <person name="Auerbach J.A."/>
            <person name="Kautto E."/>
            <person name="Blachly J.S."/>
        </authorList>
    </citation>
    <scope>NUCLEOTIDE SEQUENCE [LARGE SCALE GENOMIC DNA]</scope>
    <source>
        <strain evidence="2">B95-8</strain>
        <tissue evidence="2">Cell line</tissue>
    </source>
</reference>
<keyword evidence="3" id="KW-1185">Reference proteome</keyword>
<gene>
    <name evidence="2" type="ORF">P7K49_009042</name>
</gene>
<protein>
    <submittedName>
        <fullName evidence="2">Uncharacterized protein</fullName>
    </submittedName>
</protein>
<accession>A0ABQ9VZH0</accession>
<proteinExistence type="predicted"/>
<evidence type="ECO:0000313" key="2">
    <source>
        <dbReference type="EMBL" id="KAK2114776.1"/>
    </source>
</evidence>
<dbReference type="Proteomes" id="UP001266305">
    <property type="component" value="Unassembled WGS sequence"/>
</dbReference>
<feature type="region of interest" description="Disordered" evidence="1">
    <location>
        <begin position="1"/>
        <end position="34"/>
    </location>
</feature>
<feature type="region of interest" description="Disordered" evidence="1">
    <location>
        <begin position="72"/>
        <end position="94"/>
    </location>
</feature>
<evidence type="ECO:0000256" key="1">
    <source>
        <dbReference type="SAM" id="MobiDB-lite"/>
    </source>
</evidence>
<dbReference type="EMBL" id="JASSZA010000004">
    <property type="protein sequence ID" value="KAK2114776.1"/>
    <property type="molecule type" value="Genomic_DNA"/>
</dbReference>
<sequence>MPRVLPFRQVRRQARDRNLNGQKGPGGGGCWEEERTHLSPAPVLPCAEKTASGAGGVLPTFTVHEADRSPRLLPVPDVVPPKSDTEEDAALPAGSRAETRPLSWFSLWKPHLCARESFCLVLFATRRLLKPRPCAMEYPRGGSVHSCVPRGPFRTVSLRDAPEAGSSGTECARLSVGGRRRLEITHLA</sequence>
<comment type="caution">
    <text evidence="2">The sequence shown here is derived from an EMBL/GenBank/DDBJ whole genome shotgun (WGS) entry which is preliminary data.</text>
</comment>
<evidence type="ECO:0000313" key="3">
    <source>
        <dbReference type="Proteomes" id="UP001266305"/>
    </source>
</evidence>
<name>A0ABQ9VZH0_SAGOE</name>
<organism evidence="2 3">
    <name type="scientific">Saguinus oedipus</name>
    <name type="common">Cotton-top tamarin</name>
    <name type="synonym">Oedipomidas oedipus</name>
    <dbReference type="NCBI Taxonomy" id="9490"/>
    <lineage>
        <taxon>Eukaryota</taxon>
        <taxon>Metazoa</taxon>
        <taxon>Chordata</taxon>
        <taxon>Craniata</taxon>
        <taxon>Vertebrata</taxon>
        <taxon>Euteleostomi</taxon>
        <taxon>Mammalia</taxon>
        <taxon>Eutheria</taxon>
        <taxon>Euarchontoglires</taxon>
        <taxon>Primates</taxon>
        <taxon>Haplorrhini</taxon>
        <taxon>Platyrrhini</taxon>
        <taxon>Cebidae</taxon>
        <taxon>Callitrichinae</taxon>
        <taxon>Saguinus</taxon>
    </lineage>
</organism>
<feature type="compositionally biased region" description="Low complexity" evidence="1">
    <location>
        <begin position="72"/>
        <end position="82"/>
    </location>
</feature>